<evidence type="ECO:0000256" key="1">
    <source>
        <dbReference type="ARBA" id="ARBA00001974"/>
    </source>
</evidence>
<evidence type="ECO:0000259" key="5">
    <source>
        <dbReference type="Pfam" id="PF00732"/>
    </source>
</evidence>
<keyword evidence="4" id="KW-0274">FAD</keyword>
<accession>A0ABX9VD64</accession>
<dbReference type="EMBL" id="RFLX01000047">
    <property type="protein sequence ID" value="RMI16893.1"/>
    <property type="molecule type" value="Genomic_DNA"/>
</dbReference>
<dbReference type="InterPro" id="IPR036188">
    <property type="entry name" value="FAD/NAD-bd_sf"/>
</dbReference>
<keyword evidence="3" id="KW-0285">Flavoprotein</keyword>
<dbReference type="SUPFAM" id="SSF51905">
    <property type="entry name" value="FAD/NAD(P)-binding domain"/>
    <property type="match status" value="1"/>
</dbReference>
<dbReference type="InterPro" id="IPR000172">
    <property type="entry name" value="GMC_OxRdtase_N"/>
</dbReference>
<gene>
    <name evidence="6" type="ORF">EBE87_24975</name>
</gene>
<dbReference type="InterPro" id="IPR012132">
    <property type="entry name" value="GMC_OxRdtase"/>
</dbReference>
<dbReference type="Pfam" id="PF00732">
    <property type="entry name" value="GMC_oxred_N"/>
    <property type="match status" value="1"/>
</dbReference>
<comment type="similarity">
    <text evidence="2">Belongs to the GMC oxidoreductase family.</text>
</comment>
<dbReference type="PANTHER" id="PTHR11552">
    <property type="entry name" value="GLUCOSE-METHANOL-CHOLINE GMC OXIDOREDUCTASE"/>
    <property type="match status" value="1"/>
</dbReference>
<evidence type="ECO:0000313" key="6">
    <source>
        <dbReference type="EMBL" id="RMI16893.1"/>
    </source>
</evidence>
<feature type="domain" description="Glucose-methanol-choline oxidoreductase N-terminal" evidence="5">
    <location>
        <begin position="16"/>
        <end position="156"/>
    </location>
</feature>
<proteinExistence type="inferred from homology"/>
<comment type="caution">
    <text evidence="6">The sequence shown here is derived from an EMBL/GenBank/DDBJ whole genome shotgun (WGS) entry which is preliminary data.</text>
</comment>
<organism evidence="6 7">
    <name type="scientific">Teichococcus wenyumeiae</name>
    <dbReference type="NCBI Taxonomy" id="2478470"/>
    <lineage>
        <taxon>Bacteria</taxon>
        <taxon>Pseudomonadati</taxon>
        <taxon>Pseudomonadota</taxon>
        <taxon>Alphaproteobacteria</taxon>
        <taxon>Acetobacterales</taxon>
        <taxon>Roseomonadaceae</taxon>
        <taxon>Roseomonas</taxon>
    </lineage>
</organism>
<comment type="cofactor">
    <cofactor evidence="1">
        <name>FAD</name>
        <dbReference type="ChEBI" id="CHEBI:57692"/>
    </cofactor>
</comment>
<dbReference type="Gene3D" id="3.30.410.40">
    <property type="match status" value="1"/>
</dbReference>
<dbReference type="PANTHER" id="PTHR11552:SF147">
    <property type="entry name" value="CHOLINE DEHYDROGENASE, MITOCHONDRIAL"/>
    <property type="match status" value="1"/>
</dbReference>
<dbReference type="Gene3D" id="3.50.50.60">
    <property type="entry name" value="FAD/NAD(P)-binding domain"/>
    <property type="match status" value="1"/>
</dbReference>
<keyword evidence="7" id="KW-1185">Reference proteome</keyword>
<evidence type="ECO:0000256" key="2">
    <source>
        <dbReference type="ARBA" id="ARBA00010790"/>
    </source>
</evidence>
<dbReference type="Proteomes" id="UP000274097">
    <property type="component" value="Unassembled WGS sequence"/>
</dbReference>
<name>A0ABX9VD64_9PROT</name>
<reference evidence="6 7" key="1">
    <citation type="submission" date="2018-10" db="EMBL/GenBank/DDBJ databases">
        <title>Roseomonas sp. nov., isolated from feces of Tibetan antelopes in the Qinghai-Tibet plateau, China.</title>
        <authorList>
            <person name="Tian Z."/>
        </authorList>
    </citation>
    <scope>NUCLEOTIDE SEQUENCE [LARGE SCALE GENOMIC DNA]</scope>
    <source>
        <strain evidence="6 7">Z23</strain>
    </source>
</reference>
<evidence type="ECO:0000313" key="7">
    <source>
        <dbReference type="Proteomes" id="UP000274097"/>
    </source>
</evidence>
<protein>
    <recommendedName>
        <fullName evidence="5">Glucose-methanol-choline oxidoreductase N-terminal domain-containing protein</fullName>
    </recommendedName>
</protein>
<evidence type="ECO:0000256" key="4">
    <source>
        <dbReference type="ARBA" id="ARBA00022827"/>
    </source>
</evidence>
<evidence type="ECO:0000256" key="3">
    <source>
        <dbReference type="ARBA" id="ARBA00022630"/>
    </source>
</evidence>
<sequence>MGIGTGNQAAEVRPYEQARILGGGSSINGLGTNRGAPSDYDEWAAMGADGWGWLDVLPYFRKLEKDHDFTGPLHGQDGPLPIRRLPRARWSAYARQMERVLGELGCPALDDQNGAWEDGVIPTATNTVVDGTRAGVVAAYLTPEVRRRPNLRILKRRCCGWRWRARA</sequence>